<protein>
    <recommendedName>
        <fullName evidence="5">Beta-lactamase class A</fullName>
    </recommendedName>
</protein>
<accession>A0A9W6VC49</accession>
<evidence type="ECO:0000256" key="1">
    <source>
        <dbReference type="SAM" id="MobiDB-lite"/>
    </source>
</evidence>
<feature type="signal peptide" evidence="2">
    <location>
        <begin position="1"/>
        <end position="19"/>
    </location>
</feature>
<feature type="chain" id="PRO_5040864230" description="Beta-lactamase class A" evidence="2">
    <location>
        <begin position="20"/>
        <end position="297"/>
    </location>
</feature>
<dbReference type="Gene3D" id="3.40.710.10">
    <property type="entry name" value="DD-peptidase/beta-lactamase superfamily"/>
    <property type="match status" value="1"/>
</dbReference>
<name>A0A9W6VC49_9PSEU</name>
<keyword evidence="4" id="KW-1185">Reference proteome</keyword>
<dbReference type="Proteomes" id="UP001165042">
    <property type="component" value="Unassembled WGS sequence"/>
</dbReference>
<dbReference type="PANTHER" id="PTHR35333">
    <property type="entry name" value="BETA-LACTAMASE"/>
    <property type="match status" value="1"/>
</dbReference>
<dbReference type="RefSeq" id="WP_285612089.1">
    <property type="nucleotide sequence ID" value="NZ_BSSD01000007.1"/>
</dbReference>
<proteinExistence type="predicted"/>
<dbReference type="EMBL" id="BSSD01000007">
    <property type="protein sequence ID" value="GLW93846.1"/>
    <property type="molecule type" value="Genomic_DNA"/>
</dbReference>
<evidence type="ECO:0000313" key="3">
    <source>
        <dbReference type="EMBL" id="GLW93846.1"/>
    </source>
</evidence>
<keyword evidence="2" id="KW-0732">Signal</keyword>
<dbReference type="PANTHER" id="PTHR35333:SF3">
    <property type="entry name" value="BETA-LACTAMASE-TYPE TRANSPEPTIDASE FOLD CONTAINING PROTEIN"/>
    <property type="match status" value="1"/>
</dbReference>
<dbReference type="GO" id="GO:0046677">
    <property type="term" value="P:response to antibiotic"/>
    <property type="evidence" value="ECO:0007669"/>
    <property type="project" value="InterPro"/>
</dbReference>
<comment type="caution">
    <text evidence="3">The sequence shown here is derived from an EMBL/GenBank/DDBJ whole genome shotgun (WGS) entry which is preliminary data.</text>
</comment>
<dbReference type="InterPro" id="IPR012338">
    <property type="entry name" value="Beta-lactam/transpept-like"/>
</dbReference>
<dbReference type="GO" id="GO:0030655">
    <property type="term" value="P:beta-lactam antibiotic catabolic process"/>
    <property type="evidence" value="ECO:0007669"/>
    <property type="project" value="InterPro"/>
</dbReference>
<reference evidence="3" key="1">
    <citation type="submission" date="2023-02" db="EMBL/GenBank/DDBJ databases">
        <title>Actinokineospora globicatena NBRC 15670.</title>
        <authorList>
            <person name="Ichikawa N."/>
            <person name="Sato H."/>
            <person name="Tonouchi N."/>
        </authorList>
    </citation>
    <scope>NUCLEOTIDE SEQUENCE</scope>
    <source>
        <strain evidence="3">NBRC 15670</strain>
    </source>
</reference>
<feature type="region of interest" description="Disordered" evidence="1">
    <location>
        <begin position="35"/>
        <end position="62"/>
    </location>
</feature>
<organism evidence="3 4">
    <name type="scientific">Actinokineospora globicatena</name>
    <dbReference type="NCBI Taxonomy" id="103729"/>
    <lineage>
        <taxon>Bacteria</taxon>
        <taxon>Bacillati</taxon>
        <taxon>Actinomycetota</taxon>
        <taxon>Actinomycetes</taxon>
        <taxon>Pseudonocardiales</taxon>
        <taxon>Pseudonocardiaceae</taxon>
        <taxon>Actinokineospora</taxon>
    </lineage>
</organism>
<dbReference type="InterPro" id="IPR000871">
    <property type="entry name" value="Beta-lactam_class-A"/>
</dbReference>
<gene>
    <name evidence="3" type="ORF">Aglo03_46620</name>
</gene>
<dbReference type="SUPFAM" id="SSF56601">
    <property type="entry name" value="beta-lactamase/transpeptidase-like"/>
    <property type="match status" value="1"/>
</dbReference>
<evidence type="ECO:0000256" key="2">
    <source>
        <dbReference type="SAM" id="SignalP"/>
    </source>
</evidence>
<sequence>MRPLRNLTLIGLVATLAVAGCGVAEQPQVLQVLEQTSSTPPSPTTAPADESPTVQAAPEQRAAELPDADAIVAAVRSVLGSARVGVLVVDRDTGADLVAVEAERQFRSASLVKLMIAVDVLADGPTAATRKQIAAMLTASDDDIATSLWVRQGGTELLTRSTRRMGLTGTEPPAIVGRWGDVLLTARDVAKVYDYVLDELPADDRALIVDSLAASTPTAADGFDQTFGIPSGISAQWAVKQGWSDSTNDIVVHSTGLVGDHWRYTVVLLTEYPLGTRWANARKAVTAGAAVLDPYLS</sequence>
<dbReference type="AlphaFoldDB" id="A0A9W6VC49"/>
<evidence type="ECO:0008006" key="5">
    <source>
        <dbReference type="Google" id="ProtNLM"/>
    </source>
</evidence>
<dbReference type="PROSITE" id="PS51257">
    <property type="entry name" value="PROKAR_LIPOPROTEIN"/>
    <property type="match status" value="1"/>
</dbReference>
<evidence type="ECO:0000313" key="4">
    <source>
        <dbReference type="Proteomes" id="UP001165042"/>
    </source>
</evidence>
<dbReference type="GO" id="GO:0008800">
    <property type="term" value="F:beta-lactamase activity"/>
    <property type="evidence" value="ECO:0007669"/>
    <property type="project" value="InterPro"/>
</dbReference>